<dbReference type="Gene3D" id="1.25.40.10">
    <property type="entry name" value="Tetratricopeptide repeat domain"/>
    <property type="match status" value="1"/>
</dbReference>
<feature type="domain" description="HTH cro/C1-type" evidence="1">
    <location>
        <begin position="42"/>
        <end position="109"/>
    </location>
</feature>
<dbReference type="SMART" id="SM00530">
    <property type="entry name" value="HTH_XRE"/>
    <property type="match status" value="1"/>
</dbReference>
<gene>
    <name evidence="2" type="ORF">GCM10009716_13610</name>
</gene>
<evidence type="ECO:0000313" key="2">
    <source>
        <dbReference type="EMBL" id="GAA1904913.1"/>
    </source>
</evidence>
<dbReference type="Proteomes" id="UP001501303">
    <property type="component" value="Unassembled WGS sequence"/>
</dbReference>
<accession>A0ABN2NVW9</accession>
<name>A0ABN2NVW9_9ACTN</name>
<evidence type="ECO:0000313" key="3">
    <source>
        <dbReference type="Proteomes" id="UP001501303"/>
    </source>
</evidence>
<comment type="caution">
    <text evidence="2">The sequence shown here is derived from an EMBL/GenBank/DDBJ whole genome shotgun (WGS) entry which is preliminary data.</text>
</comment>
<protein>
    <recommendedName>
        <fullName evidence="1">HTH cro/C1-type domain-containing protein</fullName>
    </recommendedName>
</protein>
<evidence type="ECO:0000259" key="1">
    <source>
        <dbReference type="SMART" id="SM00530"/>
    </source>
</evidence>
<dbReference type="EMBL" id="BAAAMJ010000010">
    <property type="protein sequence ID" value="GAA1904913.1"/>
    <property type="molecule type" value="Genomic_DNA"/>
</dbReference>
<organism evidence="2 3">
    <name type="scientific">Streptomyces sodiiphilus</name>
    <dbReference type="NCBI Taxonomy" id="226217"/>
    <lineage>
        <taxon>Bacteria</taxon>
        <taxon>Bacillati</taxon>
        <taxon>Actinomycetota</taxon>
        <taxon>Actinomycetes</taxon>
        <taxon>Kitasatosporales</taxon>
        <taxon>Streptomycetaceae</taxon>
        <taxon>Streptomyces</taxon>
    </lineage>
</organism>
<proteinExistence type="predicted"/>
<reference evidence="2 3" key="1">
    <citation type="journal article" date="2019" name="Int. J. Syst. Evol. Microbiol.">
        <title>The Global Catalogue of Microorganisms (GCM) 10K type strain sequencing project: providing services to taxonomists for standard genome sequencing and annotation.</title>
        <authorList>
            <consortium name="The Broad Institute Genomics Platform"/>
            <consortium name="The Broad Institute Genome Sequencing Center for Infectious Disease"/>
            <person name="Wu L."/>
            <person name="Ma J."/>
        </authorList>
    </citation>
    <scope>NUCLEOTIDE SEQUENCE [LARGE SCALE GENOMIC DNA]</scope>
    <source>
        <strain evidence="2 3">JCM 13581</strain>
    </source>
</reference>
<dbReference type="InterPro" id="IPR011990">
    <property type="entry name" value="TPR-like_helical_dom_sf"/>
</dbReference>
<sequence length="463" mass="50581">MGRMTGRHGVACARTIRERAAEEGWTVVETAQAIRDHCGLSKLRANRLARGLTLNQAGGELRDLALQMSPEGPKADEDQLRLWETGARAPRAEAVALLCRYYGATPYELGLGHSDDLADEGEPPARHTARTHASSSGIAMKRDPLFQDIDAARRSVDRALAAGTVAPGQMDLLEEQLLLVRHEYVFTPPAQMMNKLLRILREAKDLLEDRQPASVTVRLTEITAVVSTLIADALMKLGEIDDARIWYATARHASDESGNAELRARVRAQAAMLGYYYGPVQSAVTLAREARIMTRGKPSPTAAFAVAAEARALALQGNRSEAAARVRDARGIFDQLAPQSDDDAFAFPLRRFLLYLSGTFTASGHVSEARRVQEEALSLYPTRAGIDPALLRLEAAICLARDRSATEACQLATAAYLQVPEEHRTPILSARARHVIDQLPGANRRVTAARELGELLQFPSSHM</sequence>
<keyword evidence="3" id="KW-1185">Reference proteome</keyword>
<dbReference type="SUPFAM" id="SSF48452">
    <property type="entry name" value="TPR-like"/>
    <property type="match status" value="1"/>
</dbReference>
<dbReference type="InterPro" id="IPR001387">
    <property type="entry name" value="Cro/C1-type_HTH"/>
</dbReference>